<proteinExistence type="predicted"/>
<dbReference type="Pfam" id="PF13380">
    <property type="entry name" value="CoA_binding_2"/>
    <property type="match status" value="1"/>
</dbReference>
<organism evidence="2 3">
    <name type="scientific">Amphibacillus marinus</name>
    <dbReference type="NCBI Taxonomy" id="872970"/>
    <lineage>
        <taxon>Bacteria</taxon>
        <taxon>Bacillati</taxon>
        <taxon>Bacillota</taxon>
        <taxon>Bacilli</taxon>
        <taxon>Bacillales</taxon>
        <taxon>Bacillaceae</taxon>
        <taxon>Amphibacillus</taxon>
    </lineage>
</organism>
<dbReference type="SUPFAM" id="SSF51735">
    <property type="entry name" value="NAD(P)-binding Rossmann-fold domains"/>
    <property type="match status" value="1"/>
</dbReference>
<dbReference type="PANTHER" id="PTHR33303:SF2">
    <property type="entry name" value="COA-BINDING DOMAIN-CONTAINING PROTEIN"/>
    <property type="match status" value="1"/>
</dbReference>
<accession>A0A1H8GWH2</accession>
<dbReference type="PANTHER" id="PTHR33303">
    <property type="entry name" value="CYTOPLASMIC PROTEIN-RELATED"/>
    <property type="match status" value="1"/>
</dbReference>
<protein>
    <submittedName>
        <fullName evidence="2">Predicted CoA-binding protein</fullName>
    </submittedName>
</protein>
<keyword evidence="3" id="KW-1185">Reference proteome</keyword>
<dbReference type="AlphaFoldDB" id="A0A1H8GWH2"/>
<gene>
    <name evidence="2" type="ORF">SAMN04488134_101188</name>
</gene>
<feature type="domain" description="CoA-binding" evidence="1">
    <location>
        <begin position="12"/>
        <end position="106"/>
    </location>
</feature>
<evidence type="ECO:0000313" key="3">
    <source>
        <dbReference type="Proteomes" id="UP000199300"/>
    </source>
</evidence>
<dbReference type="SMART" id="SM00881">
    <property type="entry name" value="CoA_binding"/>
    <property type="match status" value="1"/>
</dbReference>
<name>A0A1H8GWH2_9BACI</name>
<dbReference type="STRING" id="872970.SAMN04488134_101188"/>
<dbReference type="InterPro" id="IPR036291">
    <property type="entry name" value="NAD(P)-bd_dom_sf"/>
</dbReference>
<dbReference type="EMBL" id="FODJ01000001">
    <property type="protein sequence ID" value="SEN48316.1"/>
    <property type="molecule type" value="Genomic_DNA"/>
</dbReference>
<dbReference type="RefSeq" id="WP_091493722.1">
    <property type="nucleotide sequence ID" value="NZ_FODJ01000001.1"/>
</dbReference>
<dbReference type="Gene3D" id="3.40.50.720">
    <property type="entry name" value="NAD(P)-binding Rossmann-like Domain"/>
    <property type="match status" value="1"/>
</dbReference>
<evidence type="ECO:0000313" key="2">
    <source>
        <dbReference type="EMBL" id="SEN48316.1"/>
    </source>
</evidence>
<evidence type="ECO:0000259" key="1">
    <source>
        <dbReference type="SMART" id="SM00881"/>
    </source>
</evidence>
<sequence>MVKHNSDQIKKLFTNTKTIAVVGLSDNPNRISYQVSRVMQSAGFKIIPVNPNIESALDEPAYATLYDIPESIEIVNVFRKSIFLKDIARATYNIGCPVLWAQQGVIDEELNCLYNDKLIVIMDTCIKLAYQQIGINRHN</sequence>
<dbReference type="InterPro" id="IPR003781">
    <property type="entry name" value="CoA-bd"/>
</dbReference>
<dbReference type="Proteomes" id="UP000199300">
    <property type="component" value="Unassembled WGS sequence"/>
</dbReference>
<dbReference type="OrthoDB" id="9804695at2"/>
<reference evidence="2 3" key="1">
    <citation type="submission" date="2016-10" db="EMBL/GenBank/DDBJ databases">
        <authorList>
            <person name="de Groot N.N."/>
        </authorList>
    </citation>
    <scope>NUCLEOTIDE SEQUENCE [LARGE SCALE GENOMIC DNA]</scope>
    <source>
        <strain evidence="2 3">CGMCC 1.10434</strain>
    </source>
</reference>